<dbReference type="EMBL" id="CACRSL010000003">
    <property type="protein sequence ID" value="VYS89228.1"/>
    <property type="molecule type" value="Genomic_DNA"/>
</dbReference>
<gene>
    <name evidence="3" type="primary">idiA</name>
    <name evidence="3" type="ORF">AULFYP135_00795</name>
</gene>
<evidence type="ECO:0000256" key="2">
    <source>
        <dbReference type="SAM" id="SignalP"/>
    </source>
</evidence>
<accession>A0A6N2S975</accession>
<dbReference type="PANTHER" id="PTHR30006">
    <property type="entry name" value="THIAMINE-BINDING PERIPLASMIC PROTEIN-RELATED"/>
    <property type="match status" value="1"/>
</dbReference>
<evidence type="ECO:0000313" key="3">
    <source>
        <dbReference type="EMBL" id="VYS89228.1"/>
    </source>
</evidence>
<dbReference type="GO" id="GO:0030976">
    <property type="term" value="F:thiamine pyrophosphate binding"/>
    <property type="evidence" value="ECO:0007669"/>
    <property type="project" value="TreeGrafter"/>
</dbReference>
<feature type="signal peptide" evidence="2">
    <location>
        <begin position="1"/>
        <end position="19"/>
    </location>
</feature>
<dbReference type="GO" id="GO:0015888">
    <property type="term" value="P:thiamine transport"/>
    <property type="evidence" value="ECO:0007669"/>
    <property type="project" value="TreeGrafter"/>
</dbReference>
<dbReference type="Pfam" id="PF13343">
    <property type="entry name" value="SBP_bac_6"/>
    <property type="match status" value="1"/>
</dbReference>
<dbReference type="Gene3D" id="3.40.190.10">
    <property type="entry name" value="Periplasmic binding protein-like II"/>
    <property type="match status" value="2"/>
</dbReference>
<protein>
    <submittedName>
        <fullName evidence="3">Iron deficiency-induced protein A</fullName>
    </submittedName>
</protein>
<feature type="chain" id="PRO_5026866452" evidence="2">
    <location>
        <begin position="20"/>
        <end position="353"/>
    </location>
</feature>
<organism evidence="3">
    <name type="scientific">uncultured Anaerotruncus sp</name>
    <dbReference type="NCBI Taxonomy" id="905011"/>
    <lineage>
        <taxon>Bacteria</taxon>
        <taxon>Bacillati</taxon>
        <taxon>Bacillota</taxon>
        <taxon>Clostridia</taxon>
        <taxon>Eubacteriales</taxon>
        <taxon>Oscillospiraceae</taxon>
        <taxon>Anaerotruncus</taxon>
        <taxon>environmental samples</taxon>
    </lineage>
</organism>
<dbReference type="AlphaFoldDB" id="A0A6N2S975"/>
<name>A0A6N2S975_9FIRM</name>
<sequence length="353" mass="37841">MKRILASLLAAAMLTGVFAGCSNSGGQSSSSGTSSSEAAEKPYEGTTLNVMLAYGGAEKSFDAFTEKTGIKIEYVEISTGKALAQMQAENGNTTADVWFGGGVDSYIAATELGYLEPYVSPEAEAIDESYRDKDGYWTSLALVPAGFLVNNDVLAEKNLEAPKTWEDLADPKYKDEIIMASPAISGTQYAILNGTLQAWGEEKGWDIWGKINDNVDFYAKGGGEPGPKTCAGEYGIAILAMTGGTFALEEEYPVTAIYPEDMIPWTPAPIAIFKNSQNKEAAKVFVDYMLSKEGQEALREADARIMARGDVEVPSAIGTVDTTKMIKQDVTLFGSQREALLEKWAALAGEKDA</sequence>
<dbReference type="InterPro" id="IPR026045">
    <property type="entry name" value="Ferric-bd"/>
</dbReference>
<dbReference type="GO" id="GO:0030975">
    <property type="term" value="F:thiamine binding"/>
    <property type="evidence" value="ECO:0007669"/>
    <property type="project" value="TreeGrafter"/>
</dbReference>
<evidence type="ECO:0000256" key="1">
    <source>
        <dbReference type="ARBA" id="ARBA00022729"/>
    </source>
</evidence>
<dbReference type="CDD" id="cd13544">
    <property type="entry name" value="PBP2_Fbp_like_1"/>
    <property type="match status" value="1"/>
</dbReference>
<dbReference type="PROSITE" id="PS51257">
    <property type="entry name" value="PROKAR_LIPOPROTEIN"/>
    <property type="match status" value="1"/>
</dbReference>
<dbReference type="PANTHER" id="PTHR30006:SF2">
    <property type="entry name" value="ABC TRANSPORTER SUBSTRATE-BINDING PROTEIN"/>
    <property type="match status" value="1"/>
</dbReference>
<dbReference type="PIRSF" id="PIRSF002825">
    <property type="entry name" value="CfbpA"/>
    <property type="match status" value="1"/>
</dbReference>
<keyword evidence="1 2" id="KW-0732">Signal</keyword>
<dbReference type="SUPFAM" id="SSF53850">
    <property type="entry name" value="Periplasmic binding protein-like II"/>
    <property type="match status" value="1"/>
</dbReference>
<reference evidence="3" key="1">
    <citation type="submission" date="2019-11" db="EMBL/GenBank/DDBJ databases">
        <authorList>
            <person name="Feng L."/>
        </authorList>
    </citation>
    <scope>NUCLEOTIDE SEQUENCE</scope>
    <source>
        <strain evidence="3">AundefinedLFYP135</strain>
    </source>
</reference>
<proteinExistence type="predicted"/>
<dbReference type="GO" id="GO:0030288">
    <property type="term" value="C:outer membrane-bounded periplasmic space"/>
    <property type="evidence" value="ECO:0007669"/>
    <property type="project" value="TreeGrafter"/>
</dbReference>